<feature type="signal peptide" evidence="2">
    <location>
        <begin position="1"/>
        <end position="21"/>
    </location>
</feature>
<protein>
    <recommendedName>
        <fullName evidence="3">Immunoglobulin V-set domain-containing protein</fullName>
    </recommendedName>
</protein>
<evidence type="ECO:0000313" key="4">
    <source>
        <dbReference type="EMBL" id="KAG9274097.1"/>
    </source>
</evidence>
<keyword evidence="1" id="KW-1133">Transmembrane helix</keyword>
<evidence type="ECO:0000256" key="2">
    <source>
        <dbReference type="SAM" id="SignalP"/>
    </source>
</evidence>
<dbReference type="Proteomes" id="UP000752171">
    <property type="component" value="Unassembled WGS sequence"/>
</dbReference>
<dbReference type="InterPro" id="IPR013106">
    <property type="entry name" value="Ig_V-set"/>
</dbReference>
<proteinExistence type="predicted"/>
<evidence type="ECO:0000259" key="3">
    <source>
        <dbReference type="Pfam" id="PF07686"/>
    </source>
</evidence>
<dbReference type="InterPro" id="IPR036179">
    <property type="entry name" value="Ig-like_dom_sf"/>
</dbReference>
<comment type="caution">
    <text evidence="4">The sequence shown here is derived from an EMBL/GenBank/DDBJ whole genome shotgun (WGS) entry which is preliminary data.</text>
</comment>
<gene>
    <name evidence="4" type="ORF">AMEX_G10921</name>
</gene>
<feature type="domain" description="Immunoglobulin V-set" evidence="3">
    <location>
        <begin position="25"/>
        <end position="130"/>
    </location>
</feature>
<sequence length="236" mass="26659">MTGLLYLTFLVVVQCGRDVEGFLSQPEKTVRVRPGLSTSLECHIQLTVELNLFWIKFPTDSSPLCIATARTFSDDVKMSEQFENQSRIGATIKKNIFYLLFSSVEQTDIATYVCGTHKYNGFFFGNGSKLVFEENTGGEYDTAWILTFSTRKMQVSEYLVPALAATNVASVFIIVFLCHLLKKKRSGRNNCVKMLNTDELNYAALSFGSKQRRSVPRSSNVETTVIYQAVRHQEKI</sequence>
<dbReference type="AlphaFoldDB" id="A0A8T2LTI4"/>
<keyword evidence="1" id="KW-0472">Membrane</keyword>
<evidence type="ECO:0000256" key="1">
    <source>
        <dbReference type="SAM" id="Phobius"/>
    </source>
</evidence>
<name>A0A8T2LTI4_ASTMX</name>
<evidence type="ECO:0000313" key="5">
    <source>
        <dbReference type="Proteomes" id="UP000752171"/>
    </source>
</evidence>
<keyword evidence="1" id="KW-0812">Transmembrane</keyword>
<dbReference type="SUPFAM" id="SSF48726">
    <property type="entry name" value="Immunoglobulin"/>
    <property type="match status" value="1"/>
</dbReference>
<feature type="chain" id="PRO_5035875230" description="Immunoglobulin V-set domain-containing protein" evidence="2">
    <location>
        <begin position="22"/>
        <end position="236"/>
    </location>
</feature>
<reference evidence="4 5" key="1">
    <citation type="submission" date="2021-07" db="EMBL/GenBank/DDBJ databases">
        <authorList>
            <person name="Imarazene B."/>
            <person name="Zahm M."/>
            <person name="Klopp C."/>
            <person name="Cabau C."/>
            <person name="Beille S."/>
            <person name="Jouanno E."/>
            <person name="Castinel A."/>
            <person name="Lluch J."/>
            <person name="Gil L."/>
            <person name="Kuchtly C."/>
            <person name="Lopez Roques C."/>
            <person name="Donnadieu C."/>
            <person name="Parrinello H."/>
            <person name="Journot L."/>
            <person name="Du K."/>
            <person name="Schartl M."/>
            <person name="Retaux S."/>
            <person name="Guiguen Y."/>
        </authorList>
    </citation>
    <scope>NUCLEOTIDE SEQUENCE [LARGE SCALE GENOMIC DNA]</scope>
    <source>
        <strain evidence="4">Pach_M1</strain>
        <tissue evidence="4">Testis</tissue>
    </source>
</reference>
<dbReference type="Pfam" id="PF07686">
    <property type="entry name" value="V-set"/>
    <property type="match status" value="1"/>
</dbReference>
<accession>A0A8T2LTI4</accession>
<dbReference type="Gene3D" id="2.60.40.10">
    <property type="entry name" value="Immunoglobulins"/>
    <property type="match status" value="1"/>
</dbReference>
<feature type="transmembrane region" description="Helical" evidence="1">
    <location>
        <begin position="158"/>
        <end position="181"/>
    </location>
</feature>
<keyword evidence="2" id="KW-0732">Signal</keyword>
<organism evidence="4 5">
    <name type="scientific">Astyanax mexicanus</name>
    <name type="common">Blind cave fish</name>
    <name type="synonym">Astyanax fasciatus mexicanus</name>
    <dbReference type="NCBI Taxonomy" id="7994"/>
    <lineage>
        <taxon>Eukaryota</taxon>
        <taxon>Metazoa</taxon>
        <taxon>Chordata</taxon>
        <taxon>Craniata</taxon>
        <taxon>Vertebrata</taxon>
        <taxon>Euteleostomi</taxon>
        <taxon>Actinopterygii</taxon>
        <taxon>Neopterygii</taxon>
        <taxon>Teleostei</taxon>
        <taxon>Ostariophysi</taxon>
        <taxon>Characiformes</taxon>
        <taxon>Characoidei</taxon>
        <taxon>Acestrorhamphidae</taxon>
        <taxon>Acestrorhamphinae</taxon>
        <taxon>Astyanax</taxon>
    </lineage>
</organism>
<dbReference type="InterPro" id="IPR013783">
    <property type="entry name" value="Ig-like_fold"/>
</dbReference>
<dbReference type="EMBL" id="JAICCE010000008">
    <property type="protein sequence ID" value="KAG9274097.1"/>
    <property type="molecule type" value="Genomic_DNA"/>
</dbReference>